<evidence type="ECO:0000313" key="2">
    <source>
        <dbReference type="Proteomes" id="UP001468798"/>
    </source>
</evidence>
<dbReference type="Proteomes" id="UP001468798">
    <property type="component" value="Unassembled WGS sequence"/>
</dbReference>
<accession>A0ABU9NTF2</accession>
<name>A0ABU9NTF2_9FLAO</name>
<comment type="caution">
    <text evidence="1">The sequence shown here is derived from an EMBL/GenBank/DDBJ whole genome shotgun (WGS) entry which is preliminary data.</text>
</comment>
<evidence type="ECO:0000313" key="1">
    <source>
        <dbReference type="EMBL" id="MEM0577627.1"/>
    </source>
</evidence>
<sequence>MKFRNTQNDLTVTAICGTTCCLLSFDMDVNKTKGLLGFAIEREDKTEREKYFLKGFKYFEETGSRTDNGQLFTSFEQPIQSFLWEDFTVKEKHIN</sequence>
<dbReference type="EMBL" id="JBCGDP010000014">
    <property type="protein sequence ID" value="MEM0577627.1"/>
    <property type="molecule type" value="Genomic_DNA"/>
</dbReference>
<proteinExistence type="predicted"/>
<keyword evidence="2" id="KW-1185">Reference proteome</keyword>
<protein>
    <submittedName>
        <fullName evidence="1">Uncharacterized protein</fullName>
    </submittedName>
</protein>
<gene>
    <name evidence="1" type="ORF">WFZ86_14065</name>
</gene>
<organism evidence="1 2">
    <name type="scientific">Flavobacterium polysaccharolyticum</name>
    <dbReference type="NCBI Taxonomy" id="3133148"/>
    <lineage>
        <taxon>Bacteria</taxon>
        <taxon>Pseudomonadati</taxon>
        <taxon>Bacteroidota</taxon>
        <taxon>Flavobacteriia</taxon>
        <taxon>Flavobacteriales</taxon>
        <taxon>Flavobacteriaceae</taxon>
        <taxon>Flavobacterium</taxon>
    </lineage>
</organism>
<dbReference type="RefSeq" id="WP_342692520.1">
    <property type="nucleotide sequence ID" value="NZ_JBCGDP010000014.1"/>
</dbReference>
<reference evidence="1 2" key="1">
    <citation type="submission" date="2024-03" db="EMBL/GenBank/DDBJ databases">
        <title>Two novel species of the genus Flavobacterium exhibiting potentially degradation of complex polysaccharides.</title>
        <authorList>
            <person name="Lian X."/>
        </authorList>
    </citation>
    <scope>NUCLEOTIDE SEQUENCE [LARGE SCALE GENOMIC DNA]</scope>
    <source>
        <strain evidence="1 2">N6</strain>
    </source>
</reference>